<dbReference type="RefSeq" id="YP_009295847.1">
    <property type="nucleotide sequence ID" value="NC_031168.1"/>
</dbReference>
<evidence type="ECO:0000259" key="12">
    <source>
        <dbReference type="PROSITE" id="PS50885"/>
    </source>
</evidence>
<dbReference type="Gene3D" id="6.10.340.10">
    <property type="match status" value="1"/>
</dbReference>
<dbReference type="Gene3D" id="1.10.287.130">
    <property type="match status" value="1"/>
</dbReference>
<feature type="domain" description="HAMP" evidence="12">
    <location>
        <begin position="213"/>
        <end position="265"/>
    </location>
</feature>
<dbReference type="SMART" id="SM00387">
    <property type="entry name" value="HATPase_c"/>
    <property type="match status" value="1"/>
</dbReference>
<dbReference type="CDD" id="cd00082">
    <property type="entry name" value="HisKA"/>
    <property type="match status" value="1"/>
</dbReference>
<dbReference type="GO" id="GO:0006355">
    <property type="term" value="P:regulation of DNA-templated transcription"/>
    <property type="evidence" value="ECO:0007669"/>
    <property type="project" value="InterPro"/>
</dbReference>
<feature type="domain" description="Histidine kinase" evidence="10">
    <location>
        <begin position="409"/>
        <end position="642"/>
    </location>
</feature>
<evidence type="ECO:0000256" key="2">
    <source>
        <dbReference type="ARBA" id="ARBA00004508"/>
    </source>
</evidence>
<dbReference type="InterPro" id="IPR035965">
    <property type="entry name" value="PAS-like_dom_sf"/>
</dbReference>
<geneLocation type="plastid" evidence="13"/>
<dbReference type="Pfam" id="PF00512">
    <property type="entry name" value="HisKA"/>
    <property type="match status" value="1"/>
</dbReference>
<dbReference type="SMART" id="SM00388">
    <property type="entry name" value="HisKA"/>
    <property type="match status" value="1"/>
</dbReference>
<dbReference type="GO" id="GO:0031969">
    <property type="term" value="C:chloroplast membrane"/>
    <property type="evidence" value="ECO:0007669"/>
    <property type="project" value="UniProtKB-SubCell"/>
</dbReference>
<dbReference type="Pfam" id="PF00989">
    <property type="entry name" value="PAS"/>
    <property type="match status" value="1"/>
</dbReference>
<dbReference type="EMBL" id="KX284711">
    <property type="protein sequence ID" value="AOM64782.1"/>
    <property type="molecule type" value="Genomic_DNA"/>
</dbReference>
<evidence type="ECO:0000259" key="10">
    <source>
        <dbReference type="PROSITE" id="PS50109"/>
    </source>
</evidence>
<dbReference type="PRINTS" id="PR00344">
    <property type="entry name" value="BCTRLSENSOR"/>
</dbReference>
<dbReference type="Gene3D" id="3.30.450.20">
    <property type="entry name" value="PAS domain"/>
    <property type="match status" value="1"/>
</dbReference>
<dbReference type="GeneID" id="29071232"/>
<evidence type="ECO:0000256" key="1">
    <source>
        <dbReference type="ARBA" id="ARBA00000085"/>
    </source>
</evidence>
<evidence type="ECO:0000313" key="13">
    <source>
        <dbReference type="EMBL" id="AOM64782.1"/>
    </source>
</evidence>
<protein>
    <recommendedName>
        <fullName evidence="8">Uncharacterized sensor-like histidine kinase ycf26</fullName>
        <ecNumber evidence="3">2.7.13.3</ecNumber>
    </recommendedName>
</protein>
<evidence type="ECO:0000256" key="8">
    <source>
        <dbReference type="ARBA" id="ARBA00069102"/>
    </source>
</evidence>
<dbReference type="Pfam" id="PF00672">
    <property type="entry name" value="HAMP"/>
    <property type="match status" value="1"/>
</dbReference>
<dbReference type="SMART" id="SM00304">
    <property type="entry name" value="HAMP"/>
    <property type="match status" value="1"/>
</dbReference>
<proteinExistence type="predicted"/>
<dbReference type="SUPFAM" id="SSF55874">
    <property type="entry name" value="ATPase domain of HSP90 chaperone/DNA topoisomerase II/histidine kinase"/>
    <property type="match status" value="1"/>
</dbReference>
<comment type="catalytic activity">
    <reaction evidence="1">
        <text>ATP + protein L-histidine = ADP + protein N-phospho-L-histidine.</text>
        <dbReference type="EC" id="2.7.13.3"/>
    </reaction>
</comment>
<keyword evidence="6" id="KW-0418">Kinase</keyword>
<dbReference type="Pfam" id="PF02518">
    <property type="entry name" value="HATPase_c"/>
    <property type="match status" value="1"/>
</dbReference>
<sequence length="644" mass="73391">MMFKFKKLFVFITKWWSDIELKTRLIVLMTVIVSLIMSSLTFWALTIIQEDSIITDNRFCKDLGILFASNVIDAVESNNEKELASFVETIYLNTSSIRYILFFHLDGSLFFSLPVYSSKIQDVLQLHQNLFQLETQDFLFNTPLVKYSTLFNDNIIDIIIPLTKNGKNLGSLDLGINSNPTLSSSSKLIRNVSVAIFASIWLMVIIGSTFNALIMTEPIKELLLGIKKISSGNFTERINLPFDGDLGDLIVSFNNMAEKLEFYEKKNLDKLKSEKNKLETIVSTIADGALLIDTELRLLFVNQIALKAFNWNNLDIIGKSICNLFPLHVNDALLPILNNLVKSNCLDDFKHQTEELCIEFDYDSNKVFRFLLTAVLDRNSHILTGVAIIVQDISREMKLNEAKNQFIGNVSHELRTPLCNIGSFLETLLDYNSSLSEQQKKQFLMIANHETKRLSTLVNDILDLSRLESELQYSLSDVDLVKVLNFVVKTFQLIAGNNDISIILELEPRINTVFAHESSLLQVISNLLSNAVKFTSPQGQIVLRVYLLNVIPLNIKSRYLNYKFINVVRIEIIDEGIGIDQRDQKNIFDRFVRIEDNVHTLQGTGLGLSIVKNILRKHNTRILVQSEISVGTSLWFDLLQIKKN</sequence>
<evidence type="ECO:0000256" key="3">
    <source>
        <dbReference type="ARBA" id="ARBA00012438"/>
    </source>
</evidence>
<dbReference type="InterPro" id="IPR000014">
    <property type="entry name" value="PAS"/>
</dbReference>
<evidence type="ECO:0000256" key="7">
    <source>
        <dbReference type="ARBA" id="ARBA00023012"/>
    </source>
</evidence>
<dbReference type="EC" id="2.7.13.3" evidence="3"/>
<dbReference type="GO" id="GO:0000155">
    <property type="term" value="F:phosphorelay sensor kinase activity"/>
    <property type="evidence" value="ECO:0007669"/>
    <property type="project" value="InterPro"/>
</dbReference>
<feature type="transmembrane region" description="Helical" evidence="9">
    <location>
        <begin position="192"/>
        <end position="214"/>
    </location>
</feature>
<evidence type="ECO:0000256" key="5">
    <source>
        <dbReference type="ARBA" id="ARBA00022679"/>
    </source>
</evidence>
<dbReference type="PANTHER" id="PTHR43711">
    <property type="entry name" value="TWO-COMPONENT HISTIDINE KINASE"/>
    <property type="match status" value="1"/>
</dbReference>
<dbReference type="InterPro" id="IPR013767">
    <property type="entry name" value="PAS_fold"/>
</dbReference>
<dbReference type="InterPro" id="IPR036890">
    <property type="entry name" value="HATPase_C_sf"/>
</dbReference>
<reference evidence="13" key="1">
    <citation type="journal article" date="2016" name="BMC Biol.">
        <title>Parallel evolution of highly conserved plastid genome architecture in red seaweeds and seed plants.</title>
        <authorList>
            <person name="Lee J."/>
            <person name="Cho C.H."/>
            <person name="Park S.I."/>
            <person name="Choi J.W."/>
            <person name="Song H.S."/>
            <person name="West J.A."/>
            <person name="Bhattacharya D."/>
            <person name="Yoon H.S."/>
        </authorList>
    </citation>
    <scope>NUCLEOTIDE SEQUENCE</scope>
</reference>
<feature type="transmembrane region" description="Helical" evidence="9">
    <location>
        <begin position="25"/>
        <end position="48"/>
    </location>
</feature>
<dbReference type="InterPro" id="IPR003660">
    <property type="entry name" value="HAMP_dom"/>
</dbReference>
<dbReference type="PROSITE" id="PS50109">
    <property type="entry name" value="HIS_KIN"/>
    <property type="match status" value="1"/>
</dbReference>
<dbReference type="InterPro" id="IPR003661">
    <property type="entry name" value="HisK_dim/P_dom"/>
</dbReference>
<evidence type="ECO:0000256" key="9">
    <source>
        <dbReference type="SAM" id="Phobius"/>
    </source>
</evidence>
<dbReference type="PROSITE" id="PS50885">
    <property type="entry name" value="HAMP"/>
    <property type="match status" value="1"/>
</dbReference>
<keyword evidence="9" id="KW-1133">Transmembrane helix</keyword>
<dbReference type="CDD" id="cd00130">
    <property type="entry name" value="PAS"/>
    <property type="match status" value="1"/>
</dbReference>
<dbReference type="InterPro" id="IPR004358">
    <property type="entry name" value="Sig_transdc_His_kin-like_C"/>
</dbReference>
<dbReference type="InterPro" id="IPR036097">
    <property type="entry name" value="HisK_dim/P_sf"/>
</dbReference>
<organism evidence="13">
    <name type="scientific">Schimmelmannia schousboei</name>
    <dbReference type="NCBI Taxonomy" id="173468"/>
    <lineage>
        <taxon>Eukaryota</taxon>
        <taxon>Rhodophyta</taxon>
        <taxon>Florideophyceae</taxon>
        <taxon>Rhodymeniophycidae</taxon>
        <taxon>Acrosymphytales</taxon>
        <taxon>Schimmelmanniaceae</taxon>
        <taxon>Schimmelmannia</taxon>
    </lineage>
</organism>
<dbReference type="InterPro" id="IPR003594">
    <property type="entry name" value="HATPase_dom"/>
</dbReference>
<dbReference type="InterPro" id="IPR005467">
    <property type="entry name" value="His_kinase_dom"/>
</dbReference>
<gene>
    <name evidence="13" type="primary">ycf26</name>
    <name evidence="13" type="ORF">Schim_101</name>
</gene>
<dbReference type="SUPFAM" id="SSF55785">
    <property type="entry name" value="PYP-like sensor domain (PAS domain)"/>
    <property type="match status" value="1"/>
</dbReference>
<keyword evidence="9" id="KW-0812">Transmembrane</keyword>
<accession>A0A1C9C8T8</accession>
<dbReference type="SUPFAM" id="SSF158472">
    <property type="entry name" value="HAMP domain-like"/>
    <property type="match status" value="1"/>
</dbReference>
<keyword evidence="5" id="KW-0808">Transferase</keyword>
<dbReference type="PROSITE" id="PS50112">
    <property type="entry name" value="PAS"/>
    <property type="match status" value="1"/>
</dbReference>
<dbReference type="AlphaFoldDB" id="A0A1C9C8T8"/>
<dbReference type="CDD" id="cd06225">
    <property type="entry name" value="HAMP"/>
    <property type="match status" value="1"/>
</dbReference>
<feature type="domain" description="PAS" evidence="11">
    <location>
        <begin position="274"/>
        <end position="344"/>
    </location>
</feature>
<keyword evidence="4" id="KW-0597">Phosphoprotein</keyword>
<keyword evidence="13" id="KW-0934">Plastid</keyword>
<dbReference type="InterPro" id="IPR050736">
    <property type="entry name" value="Sensor_HK_Regulatory"/>
</dbReference>
<name>A0A1C9C8T8_9FLOR</name>
<evidence type="ECO:0000256" key="4">
    <source>
        <dbReference type="ARBA" id="ARBA00022553"/>
    </source>
</evidence>
<dbReference type="SUPFAM" id="SSF47384">
    <property type="entry name" value="Homodimeric domain of signal transducing histidine kinase"/>
    <property type="match status" value="1"/>
</dbReference>
<keyword evidence="7" id="KW-0902">Two-component regulatory system</keyword>
<dbReference type="FunFam" id="1.10.287.130:FF:000001">
    <property type="entry name" value="Two-component sensor histidine kinase"/>
    <property type="match status" value="1"/>
</dbReference>
<keyword evidence="9" id="KW-0472">Membrane</keyword>
<evidence type="ECO:0000259" key="11">
    <source>
        <dbReference type="PROSITE" id="PS50112"/>
    </source>
</evidence>
<comment type="subcellular location">
    <subcellularLocation>
        <location evidence="2">Plastid</location>
        <location evidence="2">Chloroplast membrane</location>
        <topology evidence="2">Multi-pass membrane protein</topology>
    </subcellularLocation>
</comment>
<dbReference type="SMART" id="SM00091">
    <property type="entry name" value="PAS"/>
    <property type="match status" value="1"/>
</dbReference>
<dbReference type="PANTHER" id="PTHR43711:SF13">
    <property type="entry name" value="DRUG SENSORY PROTEIN A"/>
    <property type="match status" value="1"/>
</dbReference>
<evidence type="ECO:0000256" key="6">
    <source>
        <dbReference type="ARBA" id="ARBA00022777"/>
    </source>
</evidence>
<dbReference type="Gene3D" id="3.30.565.10">
    <property type="entry name" value="Histidine kinase-like ATPase, C-terminal domain"/>
    <property type="match status" value="1"/>
</dbReference>